<keyword evidence="4 7" id="KW-0812">Transmembrane</keyword>
<reference evidence="9" key="1">
    <citation type="submission" date="2022-06" db="EMBL/GenBank/DDBJ databases">
        <title>Isolation and Genomics of Futiania mangrovii gen. nov., sp. nov., a Rare and Metabolically-versatile member in the Class Alphaproteobacteria.</title>
        <authorList>
            <person name="Liu L."/>
            <person name="Huang W.-C."/>
            <person name="Pan J."/>
            <person name="Li J."/>
            <person name="Huang Y."/>
            <person name="Du H."/>
            <person name="Liu Y."/>
            <person name="Li M."/>
        </authorList>
    </citation>
    <scope>NUCLEOTIDE SEQUENCE</scope>
    <source>
        <strain evidence="9">FT118</strain>
    </source>
</reference>
<feature type="transmembrane region" description="Helical" evidence="7">
    <location>
        <begin position="218"/>
        <end position="243"/>
    </location>
</feature>
<evidence type="ECO:0000256" key="7">
    <source>
        <dbReference type="RuleBase" id="RU369079"/>
    </source>
</evidence>
<feature type="transmembrane region" description="Helical" evidence="7">
    <location>
        <begin position="279"/>
        <end position="301"/>
    </location>
</feature>
<evidence type="ECO:0000256" key="2">
    <source>
        <dbReference type="ARBA" id="ARBA00022475"/>
    </source>
</evidence>
<evidence type="ECO:0000256" key="3">
    <source>
        <dbReference type="ARBA" id="ARBA00022519"/>
    </source>
</evidence>
<accession>A0A9J6PAI6</accession>
<evidence type="ECO:0000256" key="5">
    <source>
        <dbReference type="ARBA" id="ARBA00022989"/>
    </source>
</evidence>
<dbReference type="PANTHER" id="PTHR33362">
    <property type="entry name" value="SIALIC ACID TRAP TRANSPORTER PERMEASE PROTEIN SIAT-RELATED"/>
    <property type="match status" value="1"/>
</dbReference>
<dbReference type="PIRSF" id="PIRSF006066">
    <property type="entry name" value="HI0050"/>
    <property type="match status" value="1"/>
</dbReference>
<comment type="subunit">
    <text evidence="7">The complex comprises the extracytoplasmic solute receptor protein and the two transmembrane proteins.</text>
</comment>
<keyword evidence="10" id="KW-1185">Reference proteome</keyword>
<dbReference type="GO" id="GO:0022857">
    <property type="term" value="F:transmembrane transporter activity"/>
    <property type="evidence" value="ECO:0007669"/>
    <property type="project" value="UniProtKB-UniRule"/>
</dbReference>
<dbReference type="GO" id="GO:0005886">
    <property type="term" value="C:plasma membrane"/>
    <property type="evidence" value="ECO:0007669"/>
    <property type="project" value="UniProtKB-SubCell"/>
</dbReference>
<keyword evidence="2" id="KW-1003">Cell membrane</keyword>
<evidence type="ECO:0000259" key="8">
    <source>
        <dbReference type="Pfam" id="PF06808"/>
    </source>
</evidence>
<protein>
    <recommendedName>
        <fullName evidence="7">TRAP transporter large permease protein</fullName>
    </recommendedName>
</protein>
<feature type="transmembrane region" description="Helical" evidence="7">
    <location>
        <begin position="141"/>
        <end position="164"/>
    </location>
</feature>
<comment type="caution">
    <text evidence="9">The sequence shown here is derived from an EMBL/GenBank/DDBJ whole genome shotgun (WGS) entry which is preliminary data.</text>
</comment>
<gene>
    <name evidence="9" type="ORF">NJQ99_11770</name>
</gene>
<feature type="transmembrane region" description="Helical" evidence="7">
    <location>
        <begin position="60"/>
        <end position="80"/>
    </location>
</feature>
<comment type="similarity">
    <text evidence="7">Belongs to the TRAP transporter large permease family.</text>
</comment>
<evidence type="ECO:0000256" key="6">
    <source>
        <dbReference type="ARBA" id="ARBA00023136"/>
    </source>
</evidence>
<feature type="transmembrane region" description="Helical" evidence="7">
    <location>
        <begin position="100"/>
        <end position="129"/>
    </location>
</feature>
<dbReference type="Pfam" id="PF06808">
    <property type="entry name" value="DctM"/>
    <property type="match status" value="1"/>
</dbReference>
<evidence type="ECO:0000256" key="4">
    <source>
        <dbReference type="ARBA" id="ARBA00022692"/>
    </source>
</evidence>
<dbReference type="PANTHER" id="PTHR33362:SF5">
    <property type="entry name" value="C4-DICARBOXYLATE TRAP TRANSPORTER LARGE PERMEASE PROTEIN DCTM"/>
    <property type="match status" value="1"/>
</dbReference>
<name>A0A9J6PAI6_9PROT</name>
<comment type="subcellular location">
    <subcellularLocation>
        <location evidence="1 7">Cell inner membrane</location>
        <topology evidence="1 7">Multi-pass membrane protein</topology>
    </subcellularLocation>
</comment>
<feature type="transmembrane region" description="Helical" evidence="7">
    <location>
        <begin position="176"/>
        <end position="197"/>
    </location>
</feature>
<dbReference type="Proteomes" id="UP001055804">
    <property type="component" value="Unassembled WGS sequence"/>
</dbReference>
<dbReference type="EMBL" id="JAMZFT010000002">
    <property type="protein sequence ID" value="MCP1337092.1"/>
    <property type="molecule type" value="Genomic_DNA"/>
</dbReference>
<dbReference type="AlphaFoldDB" id="A0A9J6PAI6"/>
<dbReference type="RefSeq" id="WP_269333026.1">
    <property type="nucleotide sequence ID" value="NZ_JAMZFT010000002.1"/>
</dbReference>
<keyword evidence="7" id="KW-0813">Transport</keyword>
<evidence type="ECO:0000313" key="10">
    <source>
        <dbReference type="Proteomes" id="UP001055804"/>
    </source>
</evidence>
<evidence type="ECO:0000256" key="1">
    <source>
        <dbReference type="ARBA" id="ARBA00004429"/>
    </source>
</evidence>
<feature type="transmembrane region" description="Helical" evidence="7">
    <location>
        <begin position="321"/>
        <end position="350"/>
    </location>
</feature>
<evidence type="ECO:0000313" key="9">
    <source>
        <dbReference type="EMBL" id="MCP1337092.1"/>
    </source>
</evidence>
<sequence length="434" mass="45403">MSNVEIGFAGLAVLLLLLAVRVPIAVALGSVSFVGIAMLTSWRAAWGVLSAVPFNFLGDWSLSAIPMFLLMGFVASRAGLTDGLYKAMRVVFGPVPGGLAVSSVGACALFAAASGSSVATSAAMARIAVPEMLRYRYDPGLACGVIASAGTLGSLIPPSILLVIYGIFAQASIGELFMAGFLPGLLSALMFAGMIVVRVKLRPSLAPPLDERPSREEMFAALSELWMLPVLVLGVLGGIFVGLFTPTEAGAVGAVLAVLLAMIRGTASWEGLRQAIVETAISSTAIFVIAIGAVLFMRFMAFSGVPDHLSAAMLSVTDSQILILLQVALVYLLLGMFIDSIGIMLLTLPIMLPLVGGADIDLVWFGIIVIKLLEIGLVTPPVGLNVYVIKSALGSEVSLTAIFRGVMWFIVADLITLGLLILFPQISLYLPSLM</sequence>
<keyword evidence="5 7" id="KW-1133">Transmembrane helix</keyword>
<dbReference type="NCBIfam" id="TIGR00786">
    <property type="entry name" value="dctM"/>
    <property type="match status" value="1"/>
</dbReference>
<feature type="domain" description="TRAP C4-dicarboxylate transport system permease DctM subunit" evidence="8">
    <location>
        <begin position="11"/>
        <end position="426"/>
    </location>
</feature>
<comment type="function">
    <text evidence="7">Part of the tripartite ATP-independent periplasmic (TRAP) transport system.</text>
</comment>
<keyword evidence="3 7" id="KW-0997">Cell inner membrane</keyword>
<organism evidence="9 10">
    <name type="scientific">Futiania mangrovi</name>
    <dbReference type="NCBI Taxonomy" id="2959716"/>
    <lineage>
        <taxon>Bacteria</taxon>
        <taxon>Pseudomonadati</taxon>
        <taxon>Pseudomonadota</taxon>
        <taxon>Alphaproteobacteria</taxon>
        <taxon>Futianiales</taxon>
        <taxon>Futianiaceae</taxon>
        <taxon>Futiania</taxon>
    </lineage>
</organism>
<feature type="transmembrane region" description="Helical" evidence="7">
    <location>
        <begin position="6"/>
        <end position="39"/>
    </location>
</feature>
<feature type="transmembrane region" description="Helical" evidence="7">
    <location>
        <begin position="362"/>
        <end position="387"/>
    </location>
</feature>
<feature type="transmembrane region" description="Helical" evidence="7">
    <location>
        <begin position="249"/>
        <end position="267"/>
    </location>
</feature>
<keyword evidence="6 7" id="KW-0472">Membrane</keyword>
<dbReference type="InterPro" id="IPR004681">
    <property type="entry name" value="TRAP_DctM"/>
</dbReference>
<proteinExistence type="inferred from homology"/>
<feature type="transmembrane region" description="Helical" evidence="7">
    <location>
        <begin position="407"/>
        <end position="430"/>
    </location>
</feature>
<dbReference type="InterPro" id="IPR010656">
    <property type="entry name" value="DctM"/>
</dbReference>